<proteinExistence type="predicted"/>
<dbReference type="InterPro" id="IPR036236">
    <property type="entry name" value="Znf_C2H2_sf"/>
</dbReference>
<reference evidence="5" key="2">
    <citation type="submission" date="2017-02" db="UniProtKB">
        <authorList>
            <consortium name="WormBaseParasite"/>
        </authorList>
    </citation>
    <scope>IDENTIFICATION</scope>
</reference>
<sequence length="173" mass="19381">MDVSEAVLQVEPSCATKKVIEPVKEPTTTRPTDPPPSSSKAKKKQSASGRIKQKLLQRIAEGRDINVDATNAAASEDDYRNTFCYQCRIDFTSCKGLYLHNVKIHSEGEVKCDVCLKPLKNRITLMKHKKLHLGAEDMKCTCTECGRPFKDKRALTAHITYSKHMTGVPQFKT</sequence>
<feature type="domain" description="C2H2-type" evidence="3">
    <location>
        <begin position="110"/>
        <end position="137"/>
    </location>
</feature>
<feature type="region of interest" description="Disordered" evidence="2">
    <location>
        <begin position="19"/>
        <end position="50"/>
    </location>
</feature>
<dbReference type="SMART" id="SM00355">
    <property type="entry name" value="ZnF_C2H2"/>
    <property type="match status" value="3"/>
</dbReference>
<dbReference type="Proteomes" id="UP000035642">
    <property type="component" value="Unassembled WGS sequence"/>
</dbReference>
<reference evidence="4" key="1">
    <citation type="submission" date="2012-09" db="EMBL/GenBank/DDBJ databases">
        <authorList>
            <person name="Martin A.A."/>
        </authorList>
    </citation>
    <scope>NUCLEOTIDE SEQUENCE</scope>
</reference>
<evidence type="ECO:0000259" key="3">
    <source>
        <dbReference type="PROSITE" id="PS50157"/>
    </source>
</evidence>
<protein>
    <submittedName>
        <fullName evidence="5">C2H2-type domain-containing protein</fullName>
    </submittedName>
</protein>
<keyword evidence="1" id="KW-0479">Metal-binding</keyword>
<dbReference type="AlphaFoldDB" id="A0A0K0DKU8"/>
<dbReference type="InterPro" id="IPR013087">
    <property type="entry name" value="Znf_C2H2_type"/>
</dbReference>
<evidence type="ECO:0000256" key="2">
    <source>
        <dbReference type="SAM" id="MobiDB-lite"/>
    </source>
</evidence>
<evidence type="ECO:0000313" key="5">
    <source>
        <dbReference type="WBParaSite" id="ACAC_0001216301-mRNA-1"/>
    </source>
</evidence>
<feature type="compositionally biased region" description="Basic residues" evidence="2">
    <location>
        <begin position="40"/>
        <end position="50"/>
    </location>
</feature>
<dbReference type="PROSITE" id="PS00028">
    <property type="entry name" value="ZINC_FINGER_C2H2_1"/>
    <property type="match status" value="3"/>
</dbReference>
<dbReference type="STRING" id="6313.A0A0K0DKU8"/>
<dbReference type="PROSITE" id="PS50157">
    <property type="entry name" value="ZINC_FINGER_C2H2_2"/>
    <property type="match status" value="2"/>
</dbReference>
<organism evidence="4 5">
    <name type="scientific">Angiostrongylus cantonensis</name>
    <name type="common">Rat lungworm</name>
    <dbReference type="NCBI Taxonomy" id="6313"/>
    <lineage>
        <taxon>Eukaryota</taxon>
        <taxon>Metazoa</taxon>
        <taxon>Ecdysozoa</taxon>
        <taxon>Nematoda</taxon>
        <taxon>Chromadorea</taxon>
        <taxon>Rhabditida</taxon>
        <taxon>Rhabditina</taxon>
        <taxon>Rhabditomorpha</taxon>
        <taxon>Strongyloidea</taxon>
        <taxon>Metastrongylidae</taxon>
        <taxon>Angiostrongylus</taxon>
    </lineage>
</organism>
<keyword evidence="1" id="KW-0863">Zinc-finger</keyword>
<dbReference type="WBParaSite" id="ACAC_0001216301-mRNA-1">
    <property type="protein sequence ID" value="ACAC_0001216301-mRNA-1"/>
    <property type="gene ID" value="ACAC_0001216301"/>
</dbReference>
<dbReference type="SUPFAM" id="SSF57667">
    <property type="entry name" value="beta-beta-alpha zinc fingers"/>
    <property type="match status" value="1"/>
</dbReference>
<evidence type="ECO:0000256" key="1">
    <source>
        <dbReference type="PROSITE-ProRule" id="PRU00042"/>
    </source>
</evidence>
<dbReference type="GO" id="GO:0008270">
    <property type="term" value="F:zinc ion binding"/>
    <property type="evidence" value="ECO:0007669"/>
    <property type="project" value="UniProtKB-KW"/>
</dbReference>
<keyword evidence="1" id="KW-0862">Zinc</keyword>
<accession>A0A0K0DKU8</accession>
<name>A0A0K0DKU8_ANGCA</name>
<keyword evidence="4" id="KW-1185">Reference proteome</keyword>
<dbReference type="Gene3D" id="3.30.160.60">
    <property type="entry name" value="Classic Zinc Finger"/>
    <property type="match status" value="1"/>
</dbReference>
<dbReference type="Pfam" id="PF00096">
    <property type="entry name" value="zf-C2H2"/>
    <property type="match status" value="1"/>
</dbReference>
<feature type="domain" description="C2H2-type" evidence="3">
    <location>
        <begin position="138"/>
        <end position="169"/>
    </location>
</feature>
<evidence type="ECO:0000313" key="4">
    <source>
        <dbReference type="Proteomes" id="UP000035642"/>
    </source>
</evidence>